<dbReference type="Gene3D" id="1.10.10.1830">
    <property type="entry name" value="Non-ribosomal peptide synthase, adenylation domain"/>
    <property type="match status" value="1"/>
</dbReference>
<dbReference type="InterPro" id="IPR045851">
    <property type="entry name" value="AMP-bd_C_sf"/>
</dbReference>
<dbReference type="GO" id="GO:0031177">
    <property type="term" value="F:phosphopantetheine binding"/>
    <property type="evidence" value="ECO:0007669"/>
    <property type="project" value="InterPro"/>
</dbReference>
<gene>
    <name evidence="5" type="ORF">EBB59_04935</name>
</gene>
<protein>
    <submittedName>
        <fullName evidence="5">Amino acid adenylation domain-containing protein</fullName>
    </submittedName>
</protein>
<evidence type="ECO:0000256" key="3">
    <source>
        <dbReference type="ARBA" id="ARBA00022598"/>
    </source>
</evidence>
<dbReference type="InterPro" id="IPR020806">
    <property type="entry name" value="PKS_PP-bd"/>
</dbReference>
<dbReference type="InterPro" id="IPR042099">
    <property type="entry name" value="ANL_N_sf"/>
</dbReference>
<dbReference type="GO" id="GO:0044550">
    <property type="term" value="P:secondary metabolite biosynthetic process"/>
    <property type="evidence" value="ECO:0007669"/>
    <property type="project" value="TreeGrafter"/>
</dbReference>
<dbReference type="SUPFAM" id="SSF52777">
    <property type="entry name" value="CoA-dependent acyltransferases"/>
    <property type="match status" value="2"/>
</dbReference>
<dbReference type="Gene3D" id="1.10.1200.10">
    <property type="entry name" value="ACP-like"/>
    <property type="match status" value="1"/>
</dbReference>
<dbReference type="NCBIfam" id="TIGR01733">
    <property type="entry name" value="AA-adenyl-dom"/>
    <property type="match status" value="1"/>
</dbReference>
<dbReference type="Gene3D" id="3.30.559.30">
    <property type="entry name" value="Nonribosomal peptide synthetase, condensation domain"/>
    <property type="match status" value="1"/>
</dbReference>
<dbReference type="OrthoDB" id="9757559at2"/>
<dbReference type="SUPFAM" id="SSF56801">
    <property type="entry name" value="Acetyl-CoA synthetase-like"/>
    <property type="match status" value="1"/>
</dbReference>
<organism evidence="5 6">
    <name type="scientific">Solilutibacter pythonis</name>
    <dbReference type="NCBI Taxonomy" id="2483112"/>
    <lineage>
        <taxon>Bacteria</taxon>
        <taxon>Pseudomonadati</taxon>
        <taxon>Pseudomonadota</taxon>
        <taxon>Gammaproteobacteria</taxon>
        <taxon>Lysobacterales</taxon>
        <taxon>Lysobacteraceae</taxon>
        <taxon>Solilutibacter</taxon>
    </lineage>
</organism>
<dbReference type="InterPro" id="IPR036736">
    <property type="entry name" value="ACP-like_sf"/>
</dbReference>
<dbReference type="GO" id="GO:0005737">
    <property type="term" value="C:cytoplasm"/>
    <property type="evidence" value="ECO:0007669"/>
    <property type="project" value="TreeGrafter"/>
</dbReference>
<dbReference type="InterPro" id="IPR020845">
    <property type="entry name" value="AMP-binding_CS"/>
</dbReference>
<dbReference type="RefSeq" id="WP_122101036.1">
    <property type="nucleotide sequence ID" value="NZ_RFLY01000005.1"/>
</dbReference>
<dbReference type="EMBL" id="RFLY01000005">
    <property type="protein sequence ID" value="RMH93588.1"/>
    <property type="molecule type" value="Genomic_DNA"/>
</dbReference>
<dbReference type="InterPro" id="IPR023213">
    <property type="entry name" value="CAT-like_dom_sf"/>
</dbReference>
<dbReference type="PROSITE" id="PS00455">
    <property type="entry name" value="AMP_BINDING"/>
    <property type="match status" value="1"/>
</dbReference>
<evidence type="ECO:0000259" key="4">
    <source>
        <dbReference type="PROSITE" id="PS50075"/>
    </source>
</evidence>
<dbReference type="PROSITE" id="PS50075">
    <property type="entry name" value="CARRIER"/>
    <property type="match status" value="1"/>
</dbReference>
<dbReference type="InterPro" id="IPR010071">
    <property type="entry name" value="AA_adenyl_dom"/>
</dbReference>
<dbReference type="InterPro" id="IPR009081">
    <property type="entry name" value="PP-bd_ACP"/>
</dbReference>
<evidence type="ECO:0000313" key="5">
    <source>
        <dbReference type="EMBL" id="RMH93588.1"/>
    </source>
</evidence>
<dbReference type="SUPFAM" id="SSF47336">
    <property type="entry name" value="ACP-like"/>
    <property type="match status" value="1"/>
</dbReference>
<dbReference type="GO" id="GO:0016874">
    <property type="term" value="F:ligase activity"/>
    <property type="evidence" value="ECO:0007669"/>
    <property type="project" value="UniProtKB-KW"/>
</dbReference>
<dbReference type="InterPro" id="IPR000873">
    <property type="entry name" value="AMP-dep_synth/lig_dom"/>
</dbReference>
<evidence type="ECO:0000256" key="1">
    <source>
        <dbReference type="ARBA" id="ARBA00022450"/>
    </source>
</evidence>
<reference evidence="5 6" key="1">
    <citation type="submission" date="2018-10" db="EMBL/GenBank/DDBJ databases">
        <title>Proposal of Lysobacter pythonis sp. nov. isolated from royal pythons (Python regius).</title>
        <authorList>
            <person name="Hans-Juergen B."/>
            <person name="Huptas C."/>
            <person name="Sandra B."/>
            <person name="Igor L."/>
            <person name="Joachim S."/>
            <person name="Siegfried S."/>
            <person name="Mareike W."/>
            <person name="Peter K."/>
        </authorList>
    </citation>
    <scope>NUCLEOTIDE SEQUENCE [LARGE SCALE GENOMIC DNA]</scope>
    <source>
        <strain evidence="5 6">4284/11</strain>
    </source>
</reference>
<evidence type="ECO:0000256" key="2">
    <source>
        <dbReference type="ARBA" id="ARBA00022553"/>
    </source>
</evidence>
<keyword evidence="6" id="KW-1185">Reference proteome</keyword>
<dbReference type="Proteomes" id="UP000275012">
    <property type="component" value="Unassembled WGS sequence"/>
</dbReference>
<dbReference type="PANTHER" id="PTHR45527">
    <property type="entry name" value="NONRIBOSOMAL PEPTIDE SYNTHETASE"/>
    <property type="match status" value="1"/>
</dbReference>
<dbReference type="Pfam" id="PF00668">
    <property type="entry name" value="Condensation"/>
    <property type="match status" value="1"/>
</dbReference>
<dbReference type="Gene3D" id="3.40.50.12780">
    <property type="entry name" value="N-terminal domain of ligase-like"/>
    <property type="match status" value="1"/>
</dbReference>
<dbReference type="FunFam" id="3.40.50.12780:FF:000012">
    <property type="entry name" value="Non-ribosomal peptide synthetase"/>
    <property type="match status" value="1"/>
</dbReference>
<dbReference type="SMART" id="SM00823">
    <property type="entry name" value="PKS_PP"/>
    <property type="match status" value="1"/>
</dbReference>
<dbReference type="GO" id="GO:0043041">
    <property type="term" value="P:amino acid activation for nonribosomal peptide biosynthetic process"/>
    <property type="evidence" value="ECO:0007669"/>
    <property type="project" value="TreeGrafter"/>
</dbReference>
<dbReference type="Gene3D" id="3.30.559.10">
    <property type="entry name" value="Chloramphenicol acetyltransferase-like domain"/>
    <property type="match status" value="1"/>
</dbReference>
<proteinExistence type="predicted"/>
<evidence type="ECO:0000313" key="6">
    <source>
        <dbReference type="Proteomes" id="UP000275012"/>
    </source>
</evidence>
<dbReference type="AlphaFoldDB" id="A0A3M2HWY9"/>
<sequence>MTDTATQADDDALAFSKLRESLDAFGVRLSLERNRLKFSAPRGVLDETLRDAIARFRERLIISLRHAALPPPPPIQRDPAQALQPFPMTPIQQAYYVGECGGLKQSTLPCFYHEYRLHDIQAARLQEAIRALRRDFPILRTRFLDDGRQCIAPDTGKRYLGEEDWRALDASEKAVRHAALKASHLSDLPALSAGEPFRFTRVRLTDDDTRLFMTIRLNIVDGPSLAMLLRGLVERCQPSPPEPPAKTLDYRDYVLAAQALREGPHGSVCDAYWSLTLPKLPASPALPQTGISHRRTQFQRHTRHWPPERWQRLRDAARHRGVTANAVLVAVYAAVLRRWSAEPAFTLNVLANFRPFNEPALARMAGNCSNTVPLDCHPASNFLAQARRLQSTLTERLEHAATPGVELMRRLQRQRGPSDNPVLPFVFTSGLQASMPPPPPDMWRFELIDSHLQTPQVWLDHQAIEHHQGLTCHWDAAAEIFAPGVVEALATESARAIDALIDQPATWMQYLPGHDEQATLPALTPGPRVPNDARLSDGFLMQARHHPERSALVRNGRTLSYGELLRQARRTAASLRRHGVTPESRVAINLPRGFEQIIAILGVSLCGAAYLPLSSHWPRARIAQILADSETRFEIALGGNDAHGALDIAELLAGDHDAADPPIPWDGNSPAYVIYTSGSTGAPKGVMISHRSALNTIEDINHRFGIHAGDRVLALSAPSFDLSVQDIFGTLAAGATLVLPADEERPDPRALAELCQRERISVWNSVPAMLEMLTLVTPHPAQALSSLRLIMLSGDWMPLPLARLLRTHCQHARLIVLGGATEASIWSNYYEVIEIADHWRSIPYGFALSRQRLHVLDARGQCCAPGVAGEIHIAGDGLALGYLNDPERTAAQFIRHASGERLYRTGDIGRYLADGAVEFLGRRDLQVKVNGFRIELSEIETQLERIDGVQRAVALTRRTALGGVTLVCLYTGDGEEGDPATFESRALAQLAARLPAYMVPARLLRRARLPLSANGKIDRRAAEDDANTDPALTAEQETAMEAPTHIHQPLARIWQALLGKTPQPDNDFFQHGGDSLLAVRLVAEIERRFGLALPLQTVFQRRRFAELATYLARQPPPAPPPPAHGDISP</sequence>
<comment type="caution">
    <text evidence="5">The sequence shown here is derived from an EMBL/GenBank/DDBJ whole genome shotgun (WGS) entry which is preliminary data.</text>
</comment>
<dbReference type="InterPro" id="IPR044894">
    <property type="entry name" value="TubC_N_sf"/>
</dbReference>
<dbReference type="Pfam" id="PF00550">
    <property type="entry name" value="PP-binding"/>
    <property type="match status" value="1"/>
</dbReference>
<keyword evidence="1" id="KW-0596">Phosphopantetheine</keyword>
<feature type="domain" description="Carrier" evidence="4">
    <location>
        <begin position="1041"/>
        <end position="1115"/>
    </location>
</feature>
<accession>A0A3M2HWY9</accession>
<dbReference type="Gene3D" id="3.30.300.30">
    <property type="match status" value="1"/>
</dbReference>
<dbReference type="InterPro" id="IPR001242">
    <property type="entry name" value="Condensation_dom"/>
</dbReference>
<keyword evidence="2" id="KW-0597">Phosphoprotein</keyword>
<dbReference type="PANTHER" id="PTHR45527:SF10">
    <property type="entry name" value="PYOCHELIN SYNTHASE PCHF"/>
    <property type="match status" value="1"/>
</dbReference>
<dbReference type="Pfam" id="PF00501">
    <property type="entry name" value="AMP-binding"/>
    <property type="match status" value="1"/>
</dbReference>
<name>A0A3M2HWY9_9GAMM</name>
<keyword evidence="3" id="KW-0436">Ligase</keyword>